<protein>
    <submittedName>
        <fullName evidence="3">Uncharacterized protein</fullName>
    </submittedName>
</protein>
<name>A0AA35W7P5_GEOBA</name>
<dbReference type="Pfam" id="PF07690">
    <property type="entry name" value="MFS_1"/>
    <property type="match status" value="1"/>
</dbReference>
<feature type="transmembrane region" description="Helical" evidence="2">
    <location>
        <begin position="480"/>
        <end position="504"/>
    </location>
</feature>
<proteinExistence type="predicted"/>
<dbReference type="InterPro" id="IPR036259">
    <property type="entry name" value="MFS_trans_sf"/>
</dbReference>
<keyword evidence="2" id="KW-1133">Transmembrane helix</keyword>
<feature type="transmembrane region" description="Helical" evidence="2">
    <location>
        <begin position="7"/>
        <end position="30"/>
    </location>
</feature>
<feature type="transmembrane region" description="Helical" evidence="2">
    <location>
        <begin position="86"/>
        <end position="109"/>
    </location>
</feature>
<dbReference type="SUPFAM" id="SSF103473">
    <property type="entry name" value="MFS general substrate transporter"/>
    <property type="match status" value="2"/>
</dbReference>
<feature type="compositionally biased region" description="Polar residues" evidence="1">
    <location>
        <begin position="595"/>
        <end position="604"/>
    </location>
</feature>
<dbReference type="AlphaFoldDB" id="A0AA35W7P5"/>
<sequence length="604" mass="67379">SEEIYTLSYALLFAGNSLAALACGILFNLIPTCWMMLLSRTLAGLATGTSVTVTFSYFGVSYMKYVENLKQLDQYEERTAARTKGFVFSLFNVGNVIGYTIGGGFPIILAQFPETPQFRTAGWFCLAVGVVLLVLLLVLFHGECAWQPYTRLRYPRRFPPCTRKRVDEKLFFSIVIPAYVIMVGGVKGIRYLLPTKMMTPIVADAFGYSERDAVYLTTIFFVGTVIGLVLTYTLQFFKVSSYSLTVTGLVCTIIGLLVMTDWQAIGNDPCTAYSILHHPELLEFYKQELTQQEQEQNRLCSSSTGRKYDNSSIAALLDAQETTCSLVTSCESGMRGKETDVKAIFQVEYVETPQAEVCFHRIQSGSNEVRVQSLRTVESLSESSGAVHCTSSDVGSEPSRTASSCFLLHKKSNVSIDRSLLTWVHMQSLQVVEREVYQMAVNRCESAGEHCHWIPNSPVTGKHCSDCQPICRDTRRTLNFAQFGIGLVFFFSTLTFLFTGAFLLLSDTVSKSYQGISMAMVVALSGVLKMLSPWWMTSLYEVAEKRTYLLMLTLVGIFLPLLIGLLLLYPWVMETITLNQTPDTDEEETELIPAGTSSYTDSDE</sequence>
<feature type="transmembrane region" description="Helical" evidence="2">
    <location>
        <begin position="170"/>
        <end position="193"/>
    </location>
</feature>
<feature type="transmembrane region" description="Helical" evidence="2">
    <location>
        <begin position="42"/>
        <end position="65"/>
    </location>
</feature>
<dbReference type="Proteomes" id="UP001174909">
    <property type="component" value="Unassembled WGS sequence"/>
</dbReference>
<feature type="region of interest" description="Disordered" evidence="1">
    <location>
        <begin position="582"/>
        <end position="604"/>
    </location>
</feature>
<keyword evidence="2" id="KW-0812">Transmembrane</keyword>
<dbReference type="EMBL" id="CASHTH010000566">
    <property type="protein sequence ID" value="CAI8004574.1"/>
    <property type="molecule type" value="Genomic_DNA"/>
</dbReference>
<feature type="transmembrane region" description="Helical" evidence="2">
    <location>
        <begin position="121"/>
        <end position="149"/>
    </location>
</feature>
<evidence type="ECO:0000313" key="4">
    <source>
        <dbReference type="Proteomes" id="UP001174909"/>
    </source>
</evidence>
<dbReference type="InterPro" id="IPR011701">
    <property type="entry name" value="MFS"/>
</dbReference>
<dbReference type="Gene3D" id="1.20.1250.20">
    <property type="entry name" value="MFS general substrate transporter like domains"/>
    <property type="match status" value="1"/>
</dbReference>
<feature type="transmembrane region" description="Helical" evidence="2">
    <location>
        <begin position="213"/>
        <end position="234"/>
    </location>
</feature>
<feature type="transmembrane region" description="Helical" evidence="2">
    <location>
        <begin position="516"/>
        <end position="536"/>
    </location>
</feature>
<evidence type="ECO:0000256" key="2">
    <source>
        <dbReference type="SAM" id="Phobius"/>
    </source>
</evidence>
<gene>
    <name evidence="3" type="ORF">GBAR_LOCUS3960</name>
</gene>
<accession>A0AA35W7P5</accession>
<dbReference type="GO" id="GO:0022857">
    <property type="term" value="F:transmembrane transporter activity"/>
    <property type="evidence" value="ECO:0007669"/>
    <property type="project" value="InterPro"/>
</dbReference>
<comment type="caution">
    <text evidence="3">The sequence shown here is derived from an EMBL/GenBank/DDBJ whole genome shotgun (WGS) entry which is preliminary data.</text>
</comment>
<keyword evidence="4" id="KW-1185">Reference proteome</keyword>
<feature type="transmembrane region" description="Helical" evidence="2">
    <location>
        <begin position="548"/>
        <end position="569"/>
    </location>
</feature>
<evidence type="ECO:0000313" key="3">
    <source>
        <dbReference type="EMBL" id="CAI8004574.1"/>
    </source>
</evidence>
<keyword evidence="2" id="KW-0472">Membrane</keyword>
<feature type="transmembrane region" description="Helical" evidence="2">
    <location>
        <begin position="241"/>
        <end position="260"/>
    </location>
</feature>
<organism evidence="3 4">
    <name type="scientific">Geodia barretti</name>
    <name type="common">Barrett's horny sponge</name>
    <dbReference type="NCBI Taxonomy" id="519541"/>
    <lineage>
        <taxon>Eukaryota</taxon>
        <taxon>Metazoa</taxon>
        <taxon>Porifera</taxon>
        <taxon>Demospongiae</taxon>
        <taxon>Heteroscleromorpha</taxon>
        <taxon>Tetractinellida</taxon>
        <taxon>Astrophorina</taxon>
        <taxon>Geodiidae</taxon>
        <taxon>Geodia</taxon>
    </lineage>
</organism>
<reference evidence="3" key="1">
    <citation type="submission" date="2023-03" db="EMBL/GenBank/DDBJ databases">
        <authorList>
            <person name="Steffen K."/>
            <person name="Cardenas P."/>
        </authorList>
    </citation>
    <scope>NUCLEOTIDE SEQUENCE</scope>
</reference>
<evidence type="ECO:0000256" key="1">
    <source>
        <dbReference type="SAM" id="MobiDB-lite"/>
    </source>
</evidence>
<feature type="non-terminal residue" evidence="3">
    <location>
        <position position="604"/>
    </location>
</feature>